<evidence type="ECO:0000256" key="4">
    <source>
        <dbReference type="ARBA" id="ARBA00023014"/>
    </source>
</evidence>
<feature type="domain" description="Rieske" evidence="7">
    <location>
        <begin position="423"/>
        <end position="509"/>
    </location>
</feature>
<dbReference type="InterPro" id="IPR017941">
    <property type="entry name" value="Rieske_2Fe-2S"/>
</dbReference>
<dbReference type="PRINTS" id="PR00162">
    <property type="entry name" value="RIESKE"/>
</dbReference>
<dbReference type="FunFam" id="2.102.10.10:FF:000014">
    <property type="entry name" value="Oxidoreductase, FAD dependent"/>
    <property type="match status" value="1"/>
</dbReference>
<keyword evidence="6" id="KW-0175">Coiled coil</keyword>
<dbReference type="SUPFAM" id="SSF51905">
    <property type="entry name" value="FAD/NAD(P)-binding domain"/>
    <property type="match status" value="1"/>
</dbReference>
<dbReference type="InterPro" id="IPR036922">
    <property type="entry name" value="Rieske_2Fe-2S_sf"/>
</dbReference>
<accession>A0A916RPW2</accession>
<evidence type="ECO:0000313" key="8">
    <source>
        <dbReference type="EMBL" id="GGA61862.1"/>
    </source>
</evidence>
<dbReference type="RefSeq" id="WP_188382838.1">
    <property type="nucleotide sequence ID" value="NZ_BMEY01000001.1"/>
</dbReference>
<sequence>MTNAKELPQYPEPFWRENIQFPKYPKLEEKIKVDVAIVGGGIVGVTAAYLLAKQNVKVALIDAGNILNGTTGHTTAKISAQHDIIYDEFIKHFGKENAKLYHEAQMEAKEFVAQTTKELNIDCDYEEQDAIIYTNSDDYITQLENEKAAYDELEIENELTETIPLPVPHKKALIMKNQAQFHPLKFLSVLADEAVKNGAQFYENTTAVDVEYNKHPAVITRDGHRVICKFVFVATHFPFYDGKGFYPTRMYAERSYVLAIKSKKSYPGGMYITAEQPTRSLRSVKINGEEAWLVVGDSHKTGQGKSTIEHYEALQNFAEAHIGVEEILYRWSAQDLTTLDKMPYIGRIAESEESVFVATGFRKWGMTNGIIAAKIISDKILGHENRYSGLYSPSRFQADPSLRKFIRNNADVAKHLIKGKLEFTDNNLSSLSSDDATVTRINGKRAGVYKDKEDKLHVVDTTCTHMGCEVEWNSGERTWDCPCHGSRFTYTGEVVEGPAKRPLERIELE</sequence>
<keyword evidence="2" id="KW-0479">Metal-binding</keyword>
<dbReference type="PANTHER" id="PTHR13847">
    <property type="entry name" value="SARCOSINE DEHYDROGENASE-RELATED"/>
    <property type="match status" value="1"/>
</dbReference>
<dbReference type="GO" id="GO:0004497">
    <property type="term" value="F:monooxygenase activity"/>
    <property type="evidence" value="ECO:0007669"/>
    <property type="project" value="UniProtKB-ARBA"/>
</dbReference>
<keyword evidence="9" id="KW-1185">Reference proteome</keyword>
<evidence type="ECO:0000256" key="3">
    <source>
        <dbReference type="ARBA" id="ARBA00023004"/>
    </source>
</evidence>
<keyword evidence="4" id="KW-0411">Iron-sulfur</keyword>
<dbReference type="Proteomes" id="UP000613512">
    <property type="component" value="Unassembled WGS sequence"/>
</dbReference>
<reference evidence="8" key="2">
    <citation type="submission" date="2020-09" db="EMBL/GenBank/DDBJ databases">
        <authorList>
            <person name="Sun Q."/>
            <person name="Zhou Y."/>
        </authorList>
    </citation>
    <scope>NUCLEOTIDE SEQUENCE</scope>
    <source>
        <strain evidence="8">CGMCC 1.12408</strain>
    </source>
</reference>
<dbReference type="GO" id="GO:0051537">
    <property type="term" value="F:2 iron, 2 sulfur cluster binding"/>
    <property type="evidence" value="ECO:0007669"/>
    <property type="project" value="UniProtKB-KW"/>
</dbReference>
<evidence type="ECO:0000256" key="1">
    <source>
        <dbReference type="ARBA" id="ARBA00022714"/>
    </source>
</evidence>
<dbReference type="GO" id="GO:0016705">
    <property type="term" value="F:oxidoreductase activity, acting on paired donors, with incorporation or reduction of molecular oxygen"/>
    <property type="evidence" value="ECO:0007669"/>
    <property type="project" value="UniProtKB-ARBA"/>
</dbReference>
<protein>
    <submittedName>
        <fullName evidence="8">Oxidoreductase</fullName>
    </submittedName>
</protein>
<dbReference type="EMBL" id="BMEY01000001">
    <property type="protein sequence ID" value="GGA61862.1"/>
    <property type="molecule type" value="Genomic_DNA"/>
</dbReference>
<dbReference type="GO" id="GO:0046872">
    <property type="term" value="F:metal ion binding"/>
    <property type="evidence" value="ECO:0007669"/>
    <property type="project" value="UniProtKB-KW"/>
</dbReference>
<dbReference type="GO" id="GO:0016020">
    <property type="term" value="C:membrane"/>
    <property type="evidence" value="ECO:0007669"/>
    <property type="project" value="InterPro"/>
</dbReference>
<dbReference type="InterPro" id="IPR005805">
    <property type="entry name" value="Rieske_Fe-S_prot_C"/>
</dbReference>
<evidence type="ECO:0000259" key="7">
    <source>
        <dbReference type="PROSITE" id="PS51296"/>
    </source>
</evidence>
<organism evidence="8 9">
    <name type="scientific">Ornithinibacillus halotolerans</name>
    <dbReference type="NCBI Taxonomy" id="1274357"/>
    <lineage>
        <taxon>Bacteria</taxon>
        <taxon>Bacillati</taxon>
        <taxon>Bacillota</taxon>
        <taxon>Bacilli</taxon>
        <taxon>Bacillales</taxon>
        <taxon>Bacillaceae</taxon>
        <taxon>Ornithinibacillus</taxon>
    </lineage>
</organism>
<evidence type="ECO:0000256" key="6">
    <source>
        <dbReference type="SAM" id="Coils"/>
    </source>
</evidence>
<dbReference type="PANTHER" id="PTHR13847:SF274">
    <property type="entry name" value="RIESKE 2FE-2S IRON-SULFUR PROTEIN YHFW-RELATED"/>
    <property type="match status" value="1"/>
</dbReference>
<keyword evidence="5" id="KW-1015">Disulfide bond</keyword>
<evidence type="ECO:0000313" key="9">
    <source>
        <dbReference type="Proteomes" id="UP000613512"/>
    </source>
</evidence>
<dbReference type="InterPro" id="IPR006076">
    <property type="entry name" value="FAD-dep_OxRdtase"/>
</dbReference>
<dbReference type="Gene3D" id="2.102.10.10">
    <property type="entry name" value="Rieske [2Fe-2S] iron-sulphur domain"/>
    <property type="match status" value="1"/>
</dbReference>
<dbReference type="Pfam" id="PF01266">
    <property type="entry name" value="DAO"/>
    <property type="match status" value="1"/>
</dbReference>
<name>A0A916RPW2_9BACI</name>
<comment type="caution">
    <text evidence="8">The sequence shown here is derived from an EMBL/GenBank/DDBJ whole genome shotgun (WGS) entry which is preliminary data.</text>
</comment>
<evidence type="ECO:0000256" key="5">
    <source>
        <dbReference type="ARBA" id="ARBA00023157"/>
    </source>
</evidence>
<keyword evidence="1" id="KW-0001">2Fe-2S</keyword>
<reference evidence="8" key="1">
    <citation type="journal article" date="2014" name="Int. J. Syst. Evol. Microbiol.">
        <title>Complete genome sequence of Corynebacterium casei LMG S-19264T (=DSM 44701T), isolated from a smear-ripened cheese.</title>
        <authorList>
            <consortium name="US DOE Joint Genome Institute (JGI-PGF)"/>
            <person name="Walter F."/>
            <person name="Albersmeier A."/>
            <person name="Kalinowski J."/>
            <person name="Ruckert C."/>
        </authorList>
    </citation>
    <scope>NUCLEOTIDE SEQUENCE</scope>
    <source>
        <strain evidence="8">CGMCC 1.12408</strain>
    </source>
</reference>
<dbReference type="AlphaFoldDB" id="A0A916RPW2"/>
<dbReference type="Gene3D" id="3.30.9.10">
    <property type="entry name" value="D-Amino Acid Oxidase, subunit A, domain 2"/>
    <property type="match status" value="1"/>
</dbReference>
<dbReference type="InterPro" id="IPR036188">
    <property type="entry name" value="FAD/NAD-bd_sf"/>
</dbReference>
<evidence type="ECO:0000256" key="2">
    <source>
        <dbReference type="ARBA" id="ARBA00022723"/>
    </source>
</evidence>
<dbReference type="SUPFAM" id="SSF50022">
    <property type="entry name" value="ISP domain"/>
    <property type="match status" value="1"/>
</dbReference>
<feature type="coiled-coil region" evidence="6">
    <location>
        <begin position="136"/>
        <end position="163"/>
    </location>
</feature>
<gene>
    <name evidence="8" type="ORF">GCM10008025_02250</name>
</gene>
<keyword evidence="3" id="KW-0408">Iron</keyword>
<dbReference type="GO" id="GO:0005737">
    <property type="term" value="C:cytoplasm"/>
    <property type="evidence" value="ECO:0007669"/>
    <property type="project" value="TreeGrafter"/>
</dbReference>
<dbReference type="CDD" id="cd03477">
    <property type="entry name" value="Rieske_YhfW_C"/>
    <property type="match status" value="1"/>
</dbReference>
<dbReference type="Gene3D" id="3.50.50.60">
    <property type="entry name" value="FAD/NAD(P)-binding domain"/>
    <property type="match status" value="1"/>
</dbReference>
<dbReference type="Pfam" id="PF00355">
    <property type="entry name" value="Rieske"/>
    <property type="match status" value="1"/>
</dbReference>
<dbReference type="InterPro" id="IPR038010">
    <property type="entry name" value="YhfW_C"/>
</dbReference>
<dbReference type="PROSITE" id="PS51296">
    <property type="entry name" value="RIESKE"/>
    <property type="match status" value="1"/>
</dbReference>
<proteinExistence type="predicted"/>